<keyword evidence="4" id="KW-0597">Phosphoprotein</keyword>
<feature type="domain" description="CHASE" evidence="14">
    <location>
        <begin position="112"/>
        <end position="196"/>
    </location>
</feature>
<proteinExistence type="predicted"/>
<dbReference type="RefSeq" id="WP_189585347.1">
    <property type="nucleotide sequence ID" value="NZ_BMYF01000024.1"/>
</dbReference>
<dbReference type="InterPro" id="IPR000700">
    <property type="entry name" value="PAS-assoc_C"/>
</dbReference>
<dbReference type="InterPro" id="IPR006189">
    <property type="entry name" value="CHASE_dom"/>
</dbReference>
<dbReference type="InterPro" id="IPR052162">
    <property type="entry name" value="Sensor_kinase/Photoreceptor"/>
</dbReference>
<dbReference type="Pfam" id="PF13426">
    <property type="entry name" value="PAS_9"/>
    <property type="match status" value="1"/>
</dbReference>
<evidence type="ECO:0000256" key="8">
    <source>
        <dbReference type="ARBA" id="ARBA00022989"/>
    </source>
</evidence>
<dbReference type="SMART" id="SM00091">
    <property type="entry name" value="PAS"/>
    <property type="match status" value="2"/>
</dbReference>
<dbReference type="InterPro" id="IPR035965">
    <property type="entry name" value="PAS-like_dom_sf"/>
</dbReference>
<evidence type="ECO:0000256" key="10">
    <source>
        <dbReference type="SAM" id="Phobius"/>
    </source>
</evidence>
<dbReference type="InterPro" id="IPR001610">
    <property type="entry name" value="PAC"/>
</dbReference>
<evidence type="ECO:0000259" key="12">
    <source>
        <dbReference type="PROSITE" id="PS50112"/>
    </source>
</evidence>
<evidence type="ECO:0000256" key="4">
    <source>
        <dbReference type="ARBA" id="ARBA00022553"/>
    </source>
</evidence>
<accession>A0A8J3D1N0</accession>
<dbReference type="PANTHER" id="PTHR43304">
    <property type="entry name" value="PHYTOCHROME-LIKE PROTEIN CPH1"/>
    <property type="match status" value="1"/>
</dbReference>
<dbReference type="InterPro" id="IPR036890">
    <property type="entry name" value="HATPase_C_sf"/>
</dbReference>
<reference evidence="15" key="1">
    <citation type="journal article" date="2014" name="Int. J. Syst. Evol. Microbiol.">
        <title>Complete genome sequence of Corynebacterium casei LMG S-19264T (=DSM 44701T), isolated from a smear-ripened cheese.</title>
        <authorList>
            <consortium name="US DOE Joint Genome Institute (JGI-PGF)"/>
            <person name="Walter F."/>
            <person name="Albersmeier A."/>
            <person name="Kalinowski J."/>
            <person name="Ruckert C."/>
        </authorList>
    </citation>
    <scope>NUCLEOTIDE SEQUENCE</scope>
    <source>
        <strain evidence="15">KCTC 23224</strain>
    </source>
</reference>
<protein>
    <recommendedName>
        <fullName evidence="3">histidine kinase</fullName>
        <ecNumber evidence="3">2.7.13.3</ecNumber>
    </recommendedName>
</protein>
<dbReference type="GO" id="GO:0016020">
    <property type="term" value="C:membrane"/>
    <property type="evidence" value="ECO:0007669"/>
    <property type="project" value="UniProtKB-SubCell"/>
</dbReference>
<evidence type="ECO:0000313" key="15">
    <source>
        <dbReference type="EMBL" id="GHB49703.1"/>
    </source>
</evidence>
<comment type="subcellular location">
    <subcellularLocation>
        <location evidence="2">Membrane</location>
    </subcellularLocation>
</comment>
<evidence type="ECO:0000256" key="6">
    <source>
        <dbReference type="ARBA" id="ARBA00022692"/>
    </source>
</evidence>
<dbReference type="SMART" id="SM00387">
    <property type="entry name" value="HATPase_c"/>
    <property type="match status" value="1"/>
</dbReference>
<feature type="domain" description="Histidine kinase" evidence="11">
    <location>
        <begin position="584"/>
        <end position="797"/>
    </location>
</feature>
<evidence type="ECO:0000256" key="9">
    <source>
        <dbReference type="ARBA" id="ARBA00023136"/>
    </source>
</evidence>
<evidence type="ECO:0000256" key="7">
    <source>
        <dbReference type="ARBA" id="ARBA00022777"/>
    </source>
</evidence>
<dbReference type="Pfam" id="PF08447">
    <property type="entry name" value="PAS_3"/>
    <property type="match status" value="1"/>
</dbReference>
<reference evidence="15" key="2">
    <citation type="submission" date="2020-09" db="EMBL/GenBank/DDBJ databases">
        <authorList>
            <person name="Sun Q."/>
            <person name="Kim S."/>
        </authorList>
    </citation>
    <scope>NUCLEOTIDE SEQUENCE</scope>
    <source>
        <strain evidence="15">KCTC 23224</strain>
    </source>
</reference>
<feature type="domain" description="PAS" evidence="12">
    <location>
        <begin position="429"/>
        <end position="471"/>
    </location>
</feature>
<dbReference type="Gene3D" id="3.30.565.10">
    <property type="entry name" value="Histidine kinase-like ATPase, C-terminal domain"/>
    <property type="match status" value="1"/>
</dbReference>
<dbReference type="SMART" id="SM01079">
    <property type="entry name" value="CHASE"/>
    <property type="match status" value="1"/>
</dbReference>
<dbReference type="PROSITE" id="PS50109">
    <property type="entry name" value="HIS_KIN"/>
    <property type="match status" value="1"/>
</dbReference>
<dbReference type="SMART" id="SM00086">
    <property type="entry name" value="PAC"/>
    <property type="match status" value="1"/>
</dbReference>
<dbReference type="InterPro" id="IPR003594">
    <property type="entry name" value="HATPase_dom"/>
</dbReference>
<keyword evidence="5" id="KW-0808">Transferase</keyword>
<evidence type="ECO:0000259" key="13">
    <source>
        <dbReference type="PROSITE" id="PS50113"/>
    </source>
</evidence>
<keyword evidence="16" id="KW-1185">Reference proteome</keyword>
<dbReference type="PROSITE" id="PS50113">
    <property type="entry name" value="PAC"/>
    <property type="match status" value="1"/>
</dbReference>
<evidence type="ECO:0000256" key="5">
    <source>
        <dbReference type="ARBA" id="ARBA00022679"/>
    </source>
</evidence>
<dbReference type="PANTHER" id="PTHR43304:SF1">
    <property type="entry name" value="PAC DOMAIN-CONTAINING PROTEIN"/>
    <property type="match status" value="1"/>
</dbReference>
<evidence type="ECO:0000256" key="1">
    <source>
        <dbReference type="ARBA" id="ARBA00000085"/>
    </source>
</evidence>
<feature type="domain" description="PAS" evidence="12">
    <location>
        <begin position="300"/>
        <end position="372"/>
    </location>
</feature>
<feature type="transmembrane region" description="Helical" evidence="10">
    <location>
        <begin position="15"/>
        <end position="34"/>
    </location>
</feature>
<sequence length="801" mass="92100">MIFKKSLELTYKSPLITGIITFFIAIFISQYITYKDFKIEKSSEQQRVLEQASFIEKKINTLLNHAYIAASSLQFAYELVEEDKNTLDSKAAQILTTFPSIDVLQLVEGGSIMYVYPFEGNEVVIGYNILDDPKTASEAVLAIERKKMFFAGPFELKQGGKGIVGRIPIFKSNIFWGFSVAIIKLETFQKEILDTLELSKLFDIQLVKFSSKDQSINTFFPNSSELTTFNGFKFEKIISEGDWKLTVQLKKSLAFNKIQGTLIFRTIISIVFGFVAFFLAQQPKLLEQKVKKATRRWKRSNKRFRYATKATSDTIWDWSLITGKVYRSENFEKLFGYPLTVFTNDTNFWNDHIHPEDLPRVLKRLNEVKTTGETYWEEEFRFRKSNGRYADVVDKGVVIKDKEGNPVRIIGATQDISKIKNYERKLTQEKEFLNSLLDNLSEGILSIDHTGKIVLSNKKARNILQLKPNTINIQDLISHSDFLHCRDLYPISKEENPFSLVLNGKNIKNQEVALKRNKEIYYFLVSGEQIKINQEDQVSTLIVLHDISDIRKKEFDIAQINIELKNRAEALQLSNAELEKFTEITSHNLQEPLRMVSSFLKLLDNKYGYLLDDKGKSYIQYALEGAAKMKGLIMGILDFSLAGVDDEKTLLNLQELINDVKTLERVQIKDTDAMIICENPLHFFGIKTQIRQVLHNLIQNSLKFKNPQKPLAIQIKGEELENKWLIEVQDNGLGMKEEVRKKIFNIFEKGGASQFSSHLGIGLAICKKIVNQHKGDIWIHSIENEGTTVYFTINKINYTSI</sequence>
<evidence type="ECO:0000256" key="2">
    <source>
        <dbReference type="ARBA" id="ARBA00004370"/>
    </source>
</evidence>
<dbReference type="EC" id="2.7.13.3" evidence="3"/>
<dbReference type="Gene3D" id="3.30.450.350">
    <property type="entry name" value="CHASE domain"/>
    <property type="match status" value="1"/>
</dbReference>
<keyword evidence="7" id="KW-0418">Kinase</keyword>
<dbReference type="SUPFAM" id="SSF47384">
    <property type="entry name" value="Homodimeric domain of signal transducing histidine kinase"/>
    <property type="match status" value="1"/>
</dbReference>
<dbReference type="PROSITE" id="PS50112">
    <property type="entry name" value="PAS"/>
    <property type="match status" value="2"/>
</dbReference>
<gene>
    <name evidence="15" type="ORF">GCM10008106_33100</name>
</gene>
<evidence type="ECO:0000313" key="16">
    <source>
        <dbReference type="Proteomes" id="UP000642809"/>
    </source>
</evidence>
<dbReference type="GO" id="GO:0000155">
    <property type="term" value="F:phosphorelay sensor kinase activity"/>
    <property type="evidence" value="ECO:0007669"/>
    <property type="project" value="InterPro"/>
</dbReference>
<dbReference type="InterPro" id="IPR004358">
    <property type="entry name" value="Sig_transdc_His_kin-like_C"/>
</dbReference>
<dbReference type="InterPro" id="IPR036097">
    <property type="entry name" value="HisK_dim/P_sf"/>
</dbReference>
<keyword evidence="6 10" id="KW-0812">Transmembrane</keyword>
<dbReference type="AlphaFoldDB" id="A0A8J3D1N0"/>
<dbReference type="Gene3D" id="1.10.287.130">
    <property type="match status" value="1"/>
</dbReference>
<dbReference type="InterPro" id="IPR000014">
    <property type="entry name" value="PAS"/>
</dbReference>
<dbReference type="Pfam" id="PF02518">
    <property type="entry name" value="HATPase_c"/>
    <property type="match status" value="1"/>
</dbReference>
<name>A0A8J3D1N0_9BACT</name>
<dbReference type="InterPro" id="IPR013655">
    <property type="entry name" value="PAS_fold_3"/>
</dbReference>
<evidence type="ECO:0000256" key="3">
    <source>
        <dbReference type="ARBA" id="ARBA00012438"/>
    </source>
</evidence>
<keyword evidence="9 10" id="KW-0472">Membrane</keyword>
<dbReference type="CDD" id="cd00130">
    <property type="entry name" value="PAS"/>
    <property type="match status" value="2"/>
</dbReference>
<dbReference type="Proteomes" id="UP000642809">
    <property type="component" value="Unassembled WGS sequence"/>
</dbReference>
<dbReference type="NCBIfam" id="TIGR00229">
    <property type="entry name" value="sensory_box"/>
    <property type="match status" value="1"/>
</dbReference>
<dbReference type="PROSITE" id="PS50839">
    <property type="entry name" value="CHASE"/>
    <property type="match status" value="1"/>
</dbReference>
<feature type="transmembrane region" description="Helical" evidence="10">
    <location>
        <begin position="262"/>
        <end position="280"/>
    </location>
</feature>
<keyword evidence="8 10" id="KW-1133">Transmembrane helix</keyword>
<dbReference type="InterPro" id="IPR005467">
    <property type="entry name" value="His_kinase_dom"/>
</dbReference>
<dbReference type="Pfam" id="PF03924">
    <property type="entry name" value="CHASE"/>
    <property type="match status" value="1"/>
</dbReference>
<dbReference type="EMBL" id="BMYF01000024">
    <property type="protein sequence ID" value="GHB49703.1"/>
    <property type="molecule type" value="Genomic_DNA"/>
</dbReference>
<dbReference type="InterPro" id="IPR042240">
    <property type="entry name" value="CHASE_sf"/>
</dbReference>
<dbReference type="SUPFAM" id="SSF55785">
    <property type="entry name" value="PYP-like sensor domain (PAS domain)"/>
    <property type="match status" value="2"/>
</dbReference>
<comment type="caution">
    <text evidence="15">The sequence shown here is derived from an EMBL/GenBank/DDBJ whole genome shotgun (WGS) entry which is preliminary data.</text>
</comment>
<comment type="catalytic activity">
    <reaction evidence="1">
        <text>ATP + protein L-histidine = ADP + protein N-phospho-L-histidine.</text>
        <dbReference type="EC" id="2.7.13.3"/>
    </reaction>
</comment>
<dbReference type="PRINTS" id="PR00344">
    <property type="entry name" value="BCTRLSENSOR"/>
</dbReference>
<dbReference type="Gene3D" id="3.30.450.20">
    <property type="entry name" value="PAS domain"/>
    <property type="match status" value="2"/>
</dbReference>
<organism evidence="15 16">
    <name type="scientific">Mongoliitalea lutea</name>
    <dbReference type="NCBI Taxonomy" id="849756"/>
    <lineage>
        <taxon>Bacteria</taxon>
        <taxon>Pseudomonadati</taxon>
        <taxon>Bacteroidota</taxon>
        <taxon>Cytophagia</taxon>
        <taxon>Cytophagales</taxon>
        <taxon>Cyclobacteriaceae</taxon>
        <taxon>Mongoliitalea</taxon>
    </lineage>
</organism>
<evidence type="ECO:0000259" key="14">
    <source>
        <dbReference type="PROSITE" id="PS50839"/>
    </source>
</evidence>
<dbReference type="SUPFAM" id="SSF55874">
    <property type="entry name" value="ATPase domain of HSP90 chaperone/DNA topoisomerase II/histidine kinase"/>
    <property type="match status" value="1"/>
</dbReference>
<feature type="domain" description="PAC" evidence="13">
    <location>
        <begin position="376"/>
        <end position="428"/>
    </location>
</feature>
<evidence type="ECO:0000259" key="11">
    <source>
        <dbReference type="PROSITE" id="PS50109"/>
    </source>
</evidence>